<name>A0A6F8XNB3_9ACTN</name>
<evidence type="ECO:0008006" key="4">
    <source>
        <dbReference type="Google" id="ProtNLM"/>
    </source>
</evidence>
<protein>
    <recommendedName>
        <fullName evidence="4">Low temperature requirement protein A</fullName>
    </recommendedName>
</protein>
<dbReference type="PANTHER" id="PTHR36840">
    <property type="entry name" value="BLL5714 PROTEIN"/>
    <property type="match status" value="1"/>
</dbReference>
<dbReference type="RefSeq" id="WP_173034910.1">
    <property type="nucleotide sequence ID" value="NZ_AP022870.1"/>
</dbReference>
<dbReference type="EMBL" id="AP022870">
    <property type="protein sequence ID" value="BCB75241.1"/>
    <property type="molecule type" value="Genomic_DNA"/>
</dbReference>
<dbReference type="InterPro" id="IPR010640">
    <property type="entry name" value="Low_temperature_requirement_A"/>
</dbReference>
<evidence type="ECO:0000313" key="3">
    <source>
        <dbReference type="Proteomes" id="UP000502508"/>
    </source>
</evidence>
<dbReference type="Pfam" id="PF06772">
    <property type="entry name" value="LtrA"/>
    <property type="match status" value="1"/>
</dbReference>
<dbReference type="KEGG" id="pfla:Pflav_016510"/>
<gene>
    <name evidence="2" type="ORF">Pflav_016510</name>
</gene>
<feature type="transmembrane region" description="Helical" evidence="1">
    <location>
        <begin position="236"/>
        <end position="255"/>
    </location>
</feature>
<feature type="transmembrane region" description="Helical" evidence="1">
    <location>
        <begin position="83"/>
        <end position="103"/>
    </location>
</feature>
<dbReference type="Proteomes" id="UP000502508">
    <property type="component" value="Chromosome"/>
</dbReference>
<evidence type="ECO:0000256" key="1">
    <source>
        <dbReference type="SAM" id="Phobius"/>
    </source>
</evidence>
<organism evidence="2 3">
    <name type="scientific">Phytohabitans flavus</name>
    <dbReference type="NCBI Taxonomy" id="1076124"/>
    <lineage>
        <taxon>Bacteria</taxon>
        <taxon>Bacillati</taxon>
        <taxon>Actinomycetota</taxon>
        <taxon>Actinomycetes</taxon>
        <taxon>Micromonosporales</taxon>
        <taxon>Micromonosporaceae</taxon>
    </lineage>
</organism>
<accession>A0A6F8XNB3</accession>
<proteinExistence type="predicted"/>
<feature type="transmembrane region" description="Helical" evidence="1">
    <location>
        <begin position="141"/>
        <end position="158"/>
    </location>
</feature>
<feature type="transmembrane region" description="Helical" evidence="1">
    <location>
        <begin position="49"/>
        <end position="71"/>
    </location>
</feature>
<sequence length="395" mass="43712">MTSESREELIRTSDAPERATLLELLFDLAYVAALAVTSVQLSVDATPTGAVQLLLLLMAIWWTWTITAQLTDFYHPERRPVQVMITGTMFGTILLAGTIPFAFGSLGWLFASAYVALHVTRGVILLSVLRARHVRARAARFLFWFVVSAIFWMLGAFATDWARFAWWLAAITIDYVASGLRYPTPWLGRVPRKQYEQASAGHLGERYQQFTILALGDLLLMPTLRIGTTEFTPERFVAFLITFVTTLLLWQIYVFRAGAFLQVAIVQRPGRISRAAPYTHFLIVAGIVSSAAGFDLVIGQPTGDTPTSWVAIIVGGPILFLLGRTVFEYVVFRVVAWSRLAWMAVLIAIAPAVTFLPPVFTIATTALVLCGIAISDAIRSHRGSRTLPDVTSLRS</sequence>
<keyword evidence="1" id="KW-0812">Transmembrane</keyword>
<reference evidence="2 3" key="1">
    <citation type="submission" date="2020-03" db="EMBL/GenBank/DDBJ databases">
        <title>Whole genome shotgun sequence of Phytohabitans flavus NBRC 107702.</title>
        <authorList>
            <person name="Komaki H."/>
            <person name="Tamura T."/>
        </authorList>
    </citation>
    <scope>NUCLEOTIDE SEQUENCE [LARGE SCALE GENOMIC DNA]</scope>
    <source>
        <strain evidence="2 3">NBRC 107702</strain>
    </source>
</reference>
<feature type="transmembrane region" description="Helical" evidence="1">
    <location>
        <begin position="109"/>
        <end position="129"/>
    </location>
</feature>
<feature type="transmembrane region" description="Helical" evidence="1">
    <location>
        <begin position="306"/>
        <end position="323"/>
    </location>
</feature>
<dbReference type="PANTHER" id="PTHR36840:SF1">
    <property type="entry name" value="BLL5714 PROTEIN"/>
    <property type="match status" value="1"/>
</dbReference>
<keyword evidence="3" id="KW-1185">Reference proteome</keyword>
<feature type="transmembrane region" description="Helical" evidence="1">
    <location>
        <begin position="275"/>
        <end position="294"/>
    </location>
</feature>
<feature type="transmembrane region" description="Helical" evidence="1">
    <location>
        <begin position="330"/>
        <end position="353"/>
    </location>
</feature>
<evidence type="ECO:0000313" key="2">
    <source>
        <dbReference type="EMBL" id="BCB75241.1"/>
    </source>
</evidence>
<feature type="transmembrane region" description="Helical" evidence="1">
    <location>
        <begin position="21"/>
        <end position="43"/>
    </location>
</feature>
<keyword evidence="1" id="KW-0472">Membrane</keyword>
<keyword evidence="1" id="KW-1133">Transmembrane helix</keyword>
<reference evidence="2 3" key="2">
    <citation type="submission" date="2020-03" db="EMBL/GenBank/DDBJ databases">
        <authorList>
            <person name="Ichikawa N."/>
            <person name="Kimura A."/>
            <person name="Kitahashi Y."/>
            <person name="Uohara A."/>
        </authorList>
    </citation>
    <scope>NUCLEOTIDE SEQUENCE [LARGE SCALE GENOMIC DNA]</scope>
    <source>
        <strain evidence="2 3">NBRC 107702</strain>
    </source>
</reference>
<dbReference type="AlphaFoldDB" id="A0A6F8XNB3"/>